<keyword evidence="1" id="KW-0472">Membrane</keyword>
<feature type="transmembrane region" description="Helical" evidence="1">
    <location>
        <begin position="275"/>
        <end position="298"/>
    </location>
</feature>
<dbReference type="OrthoDB" id="2390474at2759"/>
<protein>
    <submittedName>
        <fullName evidence="2">Uncharacterized protein</fullName>
    </submittedName>
</protein>
<keyword evidence="1" id="KW-1133">Transmembrane helix</keyword>
<keyword evidence="3" id="KW-1185">Reference proteome</keyword>
<sequence>MSSTPSASEVLLSKLQSQVPQYVLGCLPVIAVIGEIPTTGLWSKLQWIFRCLGCPFTGLFYICCVQNDQTAMCSYYLNTEYFAGADKIPFRPFGQHAMRLNPTNSQLRCFSECFSEASVLERLSSLVSAYYILVGMAIGIYKIFAKLECTDWPYVPITLLWTIPVIYKRVVYGRLVFKDVTLEINKLPEDERIIQVVHLSSYERIQKRVLVAITAFLSMVVPWSAVFRAYYTPPKGFFCRSKFLSCFCTIWTFNSFLALILHLRGEVSLKGDRIVHVWFCFYGVVVAMFLLSFCLLSYERYWWVKIFGRDCNNSDWCLN</sequence>
<feature type="transmembrane region" description="Helical" evidence="1">
    <location>
        <begin position="209"/>
        <end position="231"/>
    </location>
</feature>
<gene>
    <name evidence="2" type="ORF">F8M41_025067</name>
</gene>
<reference evidence="2 3" key="1">
    <citation type="journal article" date="2019" name="Environ. Microbiol.">
        <title>At the nexus of three kingdoms: the genome of the mycorrhizal fungus Gigaspora margarita provides insights into plant, endobacterial and fungal interactions.</title>
        <authorList>
            <person name="Venice F."/>
            <person name="Ghignone S."/>
            <person name="Salvioli di Fossalunga A."/>
            <person name="Amselem J."/>
            <person name="Novero M."/>
            <person name="Xianan X."/>
            <person name="Sedzielewska Toro K."/>
            <person name="Morin E."/>
            <person name="Lipzen A."/>
            <person name="Grigoriev I.V."/>
            <person name="Henrissat B."/>
            <person name="Martin F.M."/>
            <person name="Bonfante P."/>
        </authorList>
    </citation>
    <scope>NUCLEOTIDE SEQUENCE [LARGE SCALE GENOMIC DNA]</scope>
    <source>
        <strain evidence="2 3">BEG34</strain>
    </source>
</reference>
<proteinExistence type="predicted"/>
<keyword evidence="1" id="KW-0812">Transmembrane</keyword>
<feature type="transmembrane region" description="Helical" evidence="1">
    <location>
        <begin position="243"/>
        <end position="263"/>
    </location>
</feature>
<name>A0A8H4B061_GIGMA</name>
<dbReference type="AlphaFoldDB" id="A0A8H4B061"/>
<feature type="transmembrane region" description="Helical" evidence="1">
    <location>
        <begin position="123"/>
        <end position="144"/>
    </location>
</feature>
<comment type="caution">
    <text evidence="2">The sequence shown here is derived from an EMBL/GenBank/DDBJ whole genome shotgun (WGS) entry which is preliminary data.</text>
</comment>
<feature type="transmembrane region" description="Helical" evidence="1">
    <location>
        <begin position="20"/>
        <end position="42"/>
    </location>
</feature>
<evidence type="ECO:0000313" key="3">
    <source>
        <dbReference type="Proteomes" id="UP000439903"/>
    </source>
</evidence>
<evidence type="ECO:0000256" key="1">
    <source>
        <dbReference type="SAM" id="Phobius"/>
    </source>
</evidence>
<evidence type="ECO:0000313" key="2">
    <source>
        <dbReference type="EMBL" id="KAF0549639.1"/>
    </source>
</evidence>
<dbReference type="EMBL" id="WTPW01000089">
    <property type="protein sequence ID" value="KAF0549639.1"/>
    <property type="molecule type" value="Genomic_DNA"/>
</dbReference>
<organism evidence="2 3">
    <name type="scientific">Gigaspora margarita</name>
    <dbReference type="NCBI Taxonomy" id="4874"/>
    <lineage>
        <taxon>Eukaryota</taxon>
        <taxon>Fungi</taxon>
        <taxon>Fungi incertae sedis</taxon>
        <taxon>Mucoromycota</taxon>
        <taxon>Glomeromycotina</taxon>
        <taxon>Glomeromycetes</taxon>
        <taxon>Diversisporales</taxon>
        <taxon>Gigasporaceae</taxon>
        <taxon>Gigaspora</taxon>
    </lineage>
</organism>
<dbReference type="Proteomes" id="UP000439903">
    <property type="component" value="Unassembled WGS sequence"/>
</dbReference>
<accession>A0A8H4B061</accession>